<protein>
    <recommendedName>
        <fullName evidence="10">DCN1-like protein</fullName>
    </recommendedName>
    <alternativeName>
        <fullName evidence="10">Defective in cullin neddylation protein 1-like protein</fullName>
    </alternativeName>
</protein>
<dbReference type="GO" id="GO:0032182">
    <property type="term" value="F:ubiquitin-like protein binding"/>
    <property type="evidence" value="ECO:0007669"/>
    <property type="project" value="TreeGrafter"/>
</dbReference>
<keyword evidence="4" id="KW-1003">Cell membrane</keyword>
<feature type="compositionally biased region" description="Gly residues" evidence="11">
    <location>
        <begin position="32"/>
        <end position="41"/>
    </location>
</feature>
<keyword evidence="6" id="KW-0519">Myristate</keyword>
<name>A0AAE0RFT0_9TELE</name>
<comment type="caution">
    <text evidence="13">The sequence shown here is derived from an EMBL/GenBank/DDBJ whole genome shotgun (WGS) entry which is preliminary data.</text>
</comment>
<feature type="region of interest" description="Disordered" evidence="11">
    <location>
        <begin position="1"/>
        <end position="84"/>
    </location>
</feature>
<accession>A0AAE0RFT0</accession>
<feature type="region of interest" description="Disordered" evidence="11">
    <location>
        <begin position="928"/>
        <end position="964"/>
    </location>
</feature>
<reference evidence="13" key="1">
    <citation type="submission" date="2023-06" db="EMBL/GenBank/DDBJ databases">
        <title>Male Hemibagrus guttatus genome.</title>
        <authorList>
            <person name="Bian C."/>
        </authorList>
    </citation>
    <scope>NUCLEOTIDE SEQUENCE</scope>
    <source>
        <strain evidence="13">Male_cb2023</strain>
        <tissue evidence="13">Muscle</tissue>
    </source>
</reference>
<comment type="subcellular location">
    <subcellularLocation>
        <location evidence="2">Cell membrane</location>
    </subcellularLocation>
    <subcellularLocation>
        <location evidence="3">Cytoplasm</location>
        <location evidence="3">Perinuclear region</location>
    </subcellularLocation>
    <subcellularLocation>
        <location evidence="1">Nucleus</location>
    </subcellularLocation>
</comment>
<dbReference type="GO" id="GO:0045116">
    <property type="term" value="P:protein neddylation"/>
    <property type="evidence" value="ECO:0007669"/>
    <property type="project" value="TreeGrafter"/>
</dbReference>
<keyword evidence="14" id="KW-1185">Reference proteome</keyword>
<dbReference type="GO" id="GO:0048471">
    <property type="term" value="C:perinuclear region of cytoplasm"/>
    <property type="evidence" value="ECO:0007669"/>
    <property type="project" value="UniProtKB-SubCell"/>
</dbReference>
<dbReference type="GO" id="GO:0000151">
    <property type="term" value="C:ubiquitin ligase complex"/>
    <property type="evidence" value="ECO:0007669"/>
    <property type="project" value="TreeGrafter"/>
</dbReference>
<evidence type="ECO:0000256" key="9">
    <source>
        <dbReference type="ARBA" id="ARBA00023288"/>
    </source>
</evidence>
<dbReference type="GO" id="GO:0031624">
    <property type="term" value="F:ubiquitin conjugating enzyme binding"/>
    <property type="evidence" value="ECO:0007669"/>
    <property type="project" value="TreeGrafter"/>
</dbReference>
<dbReference type="GO" id="GO:0005886">
    <property type="term" value="C:plasma membrane"/>
    <property type="evidence" value="ECO:0007669"/>
    <property type="project" value="UniProtKB-SubCell"/>
</dbReference>
<keyword evidence="9" id="KW-0449">Lipoprotein</keyword>
<dbReference type="GO" id="GO:0097602">
    <property type="term" value="F:cullin family protein binding"/>
    <property type="evidence" value="ECO:0007669"/>
    <property type="project" value="TreeGrafter"/>
</dbReference>
<proteinExistence type="predicted"/>
<evidence type="ECO:0000256" key="2">
    <source>
        <dbReference type="ARBA" id="ARBA00004236"/>
    </source>
</evidence>
<evidence type="ECO:0000256" key="8">
    <source>
        <dbReference type="ARBA" id="ARBA00023242"/>
    </source>
</evidence>
<dbReference type="AlphaFoldDB" id="A0AAE0RFT0"/>
<dbReference type="InterPro" id="IPR027859">
    <property type="entry name" value="KATNIP_dom"/>
</dbReference>
<evidence type="ECO:0000313" key="14">
    <source>
        <dbReference type="Proteomes" id="UP001274896"/>
    </source>
</evidence>
<dbReference type="FunFam" id="1.10.238.10:FF:000126">
    <property type="entry name" value="DCN1-like protein"/>
    <property type="match status" value="1"/>
</dbReference>
<dbReference type="PROSITE" id="PS51229">
    <property type="entry name" value="DCUN1"/>
    <property type="match status" value="1"/>
</dbReference>
<dbReference type="PANTHER" id="PTHR12281:SF31">
    <property type="entry name" value="DCN1-LIKE PROTEIN 3"/>
    <property type="match status" value="1"/>
</dbReference>
<evidence type="ECO:0000256" key="1">
    <source>
        <dbReference type="ARBA" id="ARBA00004123"/>
    </source>
</evidence>
<feature type="domain" description="DCUN1" evidence="12">
    <location>
        <begin position="85"/>
        <end position="277"/>
    </location>
</feature>
<dbReference type="InterPro" id="IPR042460">
    <property type="entry name" value="DCN1-like_PONY"/>
</dbReference>
<dbReference type="GO" id="GO:0005634">
    <property type="term" value="C:nucleus"/>
    <property type="evidence" value="ECO:0007669"/>
    <property type="project" value="UniProtKB-SubCell"/>
</dbReference>
<evidence type="ECO:0000313" key="13">
    <source>
        <dbReference type="EMBL" id="KAK3552050.1"/>
    </source>
</evidence>
<evidence type="ECO:0000256" key="5">
    <source>
        <dbReference type="ARBA" id="ARBA00022490"/>
    </source>
</evidence>
<evidence type="ECO:0000256" key="4">
    <source>
        <dbReference type="ARBA" id="ARBA00022475"/>
    </source>
</evidence>
<feature type="compositionally biased region" description="Polar residues" evidence="11">
    <location>
        <begin position="54"/>
        <end position="70"/>
    </location>
</feature>
<gene>
    <name evidence="13" type="ORF">QTP70_031773</name>
</gene>
<keyword evidence="8" id="KW-0539">Nucleus</keyword>
<dbReference type="Proteomes" id="UP001274896">
    <property type="component" value="Unassembled WGS sequence"/>
</dbReference>
<evidence type="ECO:0000256" key="7">
    <source>
        <dbReference type="ARBA" id="ARBA00023136"/>
    </source>
</evidence>
<evidence type="ECO:0000256" key="3">
    <source>
        <dbReference type="ARBA" id="ARBA00004556"/>
    </source>
</evidence>
<dbReference type="Pfam" id="PF03556">
    <property type="entry name" value="Cullin_binding"/>
    <property type="match status" value="1"/>
</dbReference>
<organism evidence="13 14">
    <name type="scientific">Hemibagrus guttatus</name>
    <dbReference type="NCBI Taxonomy" id="175788"/>
    <lineage>
        <taxon>Eukaryota</taxon>
        <taxon>Metazoa</taxon>
        <taxon>Chordata</taxon>
        <taxon>Craniata</taxon>
        <taxon>Vertebrata</taxon>
        <taxon>Euteleostomi</taxon>
        <taxon>Actinopterygii</taxon>
        <taxon>Neopterygii</taxon>
        <taxon>Teleostei</taxon>
        <taxon>Ostariophysi</taxon>
        <taxon>Siluriformes</taxon>
        <taxon>Bagridae</taxon>
        <taxon>Hemibagrus</taxon>
    </lineage>
</organism>
<dbReference type="PANTHER" id="PTHR12281">
    <property type="entry name" value="RP42 RELATED"/>
    <property type="match status" value="1"/>
</dbReference>
<dbReference type="EMBL" id="JAUCMX010000003">
    <property type="protein sequence ID" value="KAK3552050.1"/>
    <property type="molecule type" value="Genomic_DNA"/>
</dbReference>
<dbReference type="Pfam" id="PF14652">
    <property type="entry name" value="DUF4457"/>
    <property type="match status" value="1"/>
</dbReference>
<evidence type="ECO:0000256" key="6">
    <source>
        <dbReference type="ARBA" id="ARBA00022707"/>
    </source>
</evidence>
<dbReference type="InterPro" id="IPR014764">
    <property type="entry name" value="DCN-prot"/>
</dbReference>
<feature type="region of interest" description="Disordered" evidence="11">
    <location>
        <begin position="501"/>
        <end position="553"/>
    </location>
</feature>
<keyword evidence="7" id="KW-0472">Membrane</keyword>
<dbReference type="Gene3D" id="1.10.238.10">
    <property type="entry name" value="EF-hand"/>
    <property type="match status" value="1"/>
</dbReference>
<evidence type="ECO:0000259" key="12">
    <source>
        <dbReference type="PROSITE" id="PS51229"/>
    </source>
</evidence>
<feature type="compositionally biased region" description="Acidic residues" evidence="11">
    <location>
        <begin position="507"/>
        <end position="518"/>
    </location>
</feature>
<dbReference type="Gene3D" id="1.10.238.200">
    <property type="entry name" value="Cullin, PONY binding domain"/>
    <property type="match status" value="1"/>
</dbReference>
<keyword evidence="5" id="KW-0963">Cytoplasm</keyword>
<sequence>MGQCVNKCKNPTSSLGSKSGEKDAGKSHGKKGSGGGGGGGGPREEAKFPADVNGTKSPEVTTDTSATTPLSDVRREETAQDGEGLSLARIEEMFMRYKDEHEDAILEEGMERFCNDLYVDPAEFKVLVLAWKFQAATMCKFTRHEFVEGCKAIRADSVQGISQRFSAMLDECRSEENFKDLYRFTFQFGLDCGEGQRSLQRCIAIALWRLVFTLDMPPVLDRWLDFLSENPCGVRGISRDTWNMFLNFTQSVGPDLSNYSEDEAWPSLFDSFVEWENEQRRREQEWPETEGGAGKTEFTAEPEPTASEGRRTRDWEELRYVIGPSVSLYNNERALRKLQVKDPRKVELEQLEQGFCIYINGANANLTNAKGSQTASHRNTHTADAQRSTENTYGVTHHIPRSHTAPERAQRREWVQVHHSNRSLQQYIRKSIQIRTEGGGHVKICPENRYSDDFEPYECVDMEVGREVCKSHSEPEPAERLLLNLHQVKVLRRSLEASVKRSSCDSAGEESEDEWVEEQIERDNSNDSVSDLTLPPSPKPSQPIRSQPSPGDLIVLDFGPSPIGMLSLLTSRKTERCLSAKRKENVESYIPTKPVLMKRSKRSNRTQQDTPRPGSGLERPLSLMCKVQEERDSEETVLSVFQALQKENSPLHTPASDKQHHTLSSELQHPRDLQRNVLGSSLQVNCSITDQPDINHNIQEEEEDGDENQLIRAMHRITLMEPIQQKRLLKALENIETDAQSTVSRAHINSANSPPTRRRCSAEAIYVTMEILSNWGGGGQVGLTEVQFFCKKNCKLYVSPHDLDIRNADQPGNLAALVNGKTKTTKERDMWVCWFHAPVQLYFVVRNTERSPDFSIAHIKIWNYNRSLKELAVGARDVRVYVNSTLVFDGQLEKGCGNQVFDYSTTIDLAELYLPECSSPSPACFSPHRYDDPCQDPSPGQSGPGSLIINEVSEQSQKDRGLHP</sequence>
<evidence type="ECO:0000256" key="10">
    <source>
        <dbReference type="RuleBase" id="RU363131"/>
    </source>
</evidence>
<dbReference type="InterPro" id="IPR005176">
    <property type="entry name" value="PONY_dom"/>
</dbReference>
<dbReference type="FunFam" id="1.10.238.200:FF:000003">
    <property type="entry name" value="DCN1-like protein 3"/>
    <property type="match status" value="1"/>
</dbReference>
<dbReference type="GO" id="GO:2000436">
    <property type="term" value="P:positive regulation of protein neddylation"/>
    <property type="evidence" value="ECO:0007669"/>
    <property type="project" value="UniProtKB-ARBA"/>
</dbReference>
<evidence type="ECO:0000256" key="11">
    <source>
        <dbReference type="SAM" id="MobiDB-lite"/>
    </source>
</evidence>
<feature type="region of interest" description="Disordered" evidence="11">
    <location>
        <begin position="589"/>
        <end position="621"/>
    </location>
</feature>
<feature type="region of interest" description="Disordered" evidence="11">
    <location>
        <begin position="280"/>
        <end position="312"/>
    </location>
</feature>